<comment type="function">
    <text evidence="1">Catalyzes a base-exchange reaction in which the polar head group of phosphatidylethanolamine (PE) is replaced by L-serine.</text>
</comment>
<keyword evidence="1" id="KW-0594">Phospholipid biosynthesis</keyword>
<keyword evidence="1" id="KW-0472">Membrane</keyword>
<feature type="non-terminal residue" evidence="2">
    <location>
        <position position="1"/>
    </location>
</feature>
<comment type="similarity">
    <text evidence="1">Belongs to the phosphatidyl serine synthase family.</text>
</comment>
<protein>
    <recommendedName>
        <fullName evidence="1">Phosphatidylserine synthase</fullName>
        <ecNumber evidence="1">2.7.8.29</ecNumber>
    </recommendedName>
    <alternativeName>
        <fullName evidence="1">Serine-exchange enzyme</fullName>
    </alternativeName>
</protein>
<dbReference type="EMBL" id="JASPKZ010003087">
    <property type="protein sequence ID" value="KAJ9593912.1"/>
    <property type="molecule type" value="Genomic_DNA"/>
</dbReference>
<gene>
    <name evidence="2" type="ORF">L9F63_014672</name>
</gene>
<keyword evidence="3" id="KW-1185">Reference proteome</keyword>
<dbReference type="InterPro" id="IPR004277">
    <property type="entry name" value="PSS"/>
</dbReference>
<keyword evidence="1" id="KW-1133">Transmembrane helix</keyword>
<keyword evidence="1" id="KW-0443">Lipid metabolism</keyword>
<organism evidence="2 3">
    <name type="scientific">Diploptera punctata</name>
    <name type="common">Pacific beetle cockroach</name>
    <dbReference type="NCBI Taxonomy" id="6984"/>
    <lineage>
        <taxon>Eukaryota</taxon>
        <taxon>Metazoa</taxon>
        <taxon>Ecdysozoa</taxon>
        <taxon>Arthropoda</taxon>
        <taxon>Hexapoda</taxon>
        <taxon>Insecta</taxon>
        <taxon>Pterygota</taxon>
        <taxon>Neoptera</taxon>
        <taxon>Polyneoptera</taxon>
        <taxon>Dictyoptera</taxon>
        <taxon>Blattodea</taxon>
        <taxon>Blaberoidea</taxon>
        <taxon>Blaberidae</taxon>
        <taxon>Diplopterinae</taxon>
        <taxon>Diploptera</taxon>
    </lineage>
</organism>
<sequence>MTSSGSSPTKTSPRRHEVESGRVVCIFLASISHPTILRYSFSSINERPVDDISIELFYRPHTITLLAVSIGAVIYSAFTRNEGDVQDNIWSGICCVIFFFLIISVLAFPNGPFTRPHPAVWRIVFGMSVLYLLGLLFLLFQSYKTVNGILVWMDPSLKDFHIDMDK</sequence>
<accession>A0AAD8A8Y5</accession>
<evidence type="ECO:0000256" key="1">
    <source>
        <dbReference type="RuleBase" id="RU368094"/>
    </source>
</evidence>
<feature type="transmembrane region" description="Helical" evidence="1">
    <location>
        <begin position="90"/>
        <end position="108"/>
    </location>
</feature>
<comment type="subcellular location">
    <subcellularLocation>
        <location evidence="1">Endoplasmic reticulum membrane</location>
        <topology evidence="1">Multi-pass membrane protein</topology>
    </subcellularLocation>
</comment>
<feature type="transmembrane region" description="Helical" evidence="1">
    <location>
        <begin position="120"/>
        <end position="140"/>
    </location>
</feature>
<comment type="caution">
    <text evidence="2">The sequence shown here is derived from an EMBL/GenBank/DDBJ whole genome shotgun (WGS) entry which is preliminary data.</text>
</comment>
<dbReference type="Pfam" id="PF03034">
    <property type="entry name" value="PSS"/>
    <property type="match status" value="1"/>
</dbReference>
<keyword evidence="1" id="KW-0812">Transmembrane</keyword>
<dbReference type="EC" id="2.7.8.29" evidence="1"/>
<reference evidence="2" key="2">
    <citation type="submission" date="2023-05" db="EMBL/GenBank/DDBJ databases">
        <authorList>
            <person name="Fouks B."/>
        </authorList>
    </citation>
    <scope>NUCLEOTIDE SEQUENCE</scope>
    <source>
        <strain evidence="2">Stay&amp;Tobe</strain>
        <tissue evidence="2">Testes</tissue>
    </source>
</reference>
<feature type="non-terminal residue" evidence="2">
    <location>
        <position position="166"/>
    </location>
</feature>
<feature type="transmembrane region" description="Helical" evidence="1">
    <location>
        <begin position="61"/>
        <end position="78"/>
    </location>
</feature>
<keyword evidence="1" id="KW-0256">Endoplasmic reticulum</keyword>
<dbReference type="Proteomes" id="UP001233999">
    <property type="component" value="Unassembled WGS sequence"/>
</dbReference>
<evidence type="ECO:0000313" key="2">
    <source>
        <dbReference type="EMBL" id="KAJ9593912.1"/>
    </source>
</evidence>
<keyword evidence="1" id="KW-0444">Lipid biosynthesis</keyword>
<dbReference type="GO" id="GO:0005789">
    <property type="term" value="C:endoplasmic reticulum membrane"/>
    <property type="evidence" value="ECO:0007669"/>
    <property type="project" value="UniProtKB-SubCell"/>
</dbReference>
<evidence type="ECO:0000313" key="3">
    <source>
        <dbReference type="Proteomes" id="UP001233999"/>
    </source>
</evidence>
<dbReference type="GO" id="GO:0106245">
    <property type="term" value="F:L-serine-phosphatidylethanolamine phosphatidyltransferase activity"/>
    <property type="evidence" value="ECO:0007669"/>
    <property type="project" value="UniProtKB-UniRule"/>
</dbReference>
<keyword evidence="1" id="KW-0808">Transferase</keyword>
<reference evidence="2" key="1">
    <citation type="journal article" date="2023" name="IScience">
        <title>Live-bearing cockroach genome reveals convergent evolutionary mechanisms linked to viviparity in insects and beyond.</title>
        <authorList>
            <person name="Fouks B."/>
            <person name="Harrison M.C."/>
            <person name="Mikhailova A.A."/>
            <person name="Marchal E."/>
            <person name="English S."/>
            <person name="Carruthers M."/>
            <person name="Jennings E.C."/>
            <person name="Chiamaka E.L."/>
            <person name="Frigard R.A."/>
            <person name="Pippel M."/>
            <person name="Attardo G.M."/>
            <person name="Benoit J.B."/>
            <person name="Bornberg-Bauer E."/>
            <person name="Tobe S.S."/>
        </authorList>
    </citation>
    <scope>NUCLEOTIDE SEQUENCE</scope>
    <source>
        <strain evidence="2">Stay&amp;Tobe</strain>
    </source>
</reference>
<comment type="catalytic activity">
    <reaction evidence="1">
        <text>a 1,2-diacyl-sn-glycero-3-phosphoethanolamine + L-serine = a 1,2-diacyl-sn-glycero-3-phospho-L-serine + ethanolamine</text>
        <dbReference type="Rhea" id="RHEA:27606"/>
        <dbReference type="ChEBI" id="CHEBI:33384"/>
        <dbReference type="ChEBI" id="CHEBI:57262"/>
        <dbReference type="ChEBI" id="CHEBI:57603"/>
        <dbReference type="ChEBI" id="CHEBI:64612"/>
        <dbReference type="EC" id="2.7.8.29"/>
    </reaction>
</comment>
<comment type="pathway">
    <text evidence="1">Phospholipid metabolism; phosphatidylserine biosynthesis.</text>
</comment>
<name>A0AAD8A8Y5_DIPPU</name>
<dbReference type="AlphaFoldDB" id="A0AAD8A8Y5"/>
<keyword evidence="1" id="KW-1208">Phospholipid metabolism</keyword>
<comment type="caution">
    <text evidence="1">Lacks conserved residue(s) required for the propagation of feature annotation.</text>
</comment>
<proteinExistence type="inferred from homology"/>
<feature type="transmembrane region" description="Helical" evidence="1">
    <location>
        <begin position="21"/>
        <end position="41"/>
    </location>
</feature>
<dbReference type="GO" id="GO:0006659">
    <property type="term" value="P:phosphatidylserine biosynthetic process"/>
    <property type="evidence" value="ECO:0007669"/>
    <property type="project" value="UniProtKB-UniRule"/>
</dbReference>